<dbReference type="RefSeq" id="WP_114045861.1">
    <property type="nucleotide sequence ID" value="NZ_CP025198.1"/>
</dbReference>
<dbReference type="KEGG" id="acij:JS278_02969"/>
<dbReference type="PANTHER" id="PTHR48079">
    <property type="entry name" value="PROTEIN YEEZ"/>
    <property type="match status" value="1"/>
</dbReference>
<dbReference type="InterPro" id="IPR036291">
    <property type="entry name" value="NAD(P)-bd_dom_sf"/>
</dbReference>
<evidence type="ECO:0000259" key="1">
    <source>
        <dbReference type="Pfam" id="PF01370"/>
    </source>
</evidence>
<dbReference type="GO" id="GO:0004029">
    <property type="term" value="F:aldehyde dehydrogenase (NAD+) activity"/>
    <property type="evidence" value="ECO:0007669"/>
    <property type="project" value="TreeGrafter"/>
</dbReference>
<name>A0A344UXV5_9ACTN</name>
<dbReference type="Gene3D" id="3.40.50.720">
    <property type="entry name" value="NAD(P)-binding Rossmann-like Domain"/>
    <property type="match status" value="1"/>
</dbReference>
<evidence type="ECO:0000313" key="2">
    <source>
        <dbReference type="EMBL" id="AXE40103.1"/>
    </source>
</evidence>
<dbReference type="Pfam" id="PF01370">
    <property type="entry name" value="Epimerase"/>
    <property type="match status" value="1"/>
</dbReference>
<dbReference type="PANTHER" id="PTHR48079:SF6">
    <property type="entry name" value="NAD(P)-BINDING DOMAIN-CONTAINING PROTEIN-RELATED"/>
    <property type="match status" value="1"/>
</dbReference>
<keyword evidence="3" id="KW-1185">Reference proteome</keyword>
<dbReference type="EMBL" id="CP025198">
    <property type="protein sequence ID" value="AXE40103.1"/>
    <property type="molecule type" value="Genomic_DNA"/>
</dbReference>
<feature type="domain" description="NAD-dependent epimerase/dehydratase" evidence="1">
    <location>
        <begin position="4"/>
        <end position="216"/>
    </location>
</feature>
<dbReference type="Proteomes" id="UP000251995">
    <property type="component" value="Chromosome"/>
</dbReference>
<protein>
    <recommendedName>
        <fullName evidence="1">NAD-dependent epimerase/dehydratase domain-containing protein</fullName>
    </recommendedName>
</protein>
<organism evidence="2 3">
    <name type="scientific">Acidipropionibacterium virtanenii</name>
    <dbReference type="NCBI Taxonomy" id="2057246"/>
    <lineage>
        <taxon>Bacteria</taxon>
        <taxon>Bacillati</taxon>
        <taxon>Actinomycetota</taxon>
        <taxon>Actinomycetes</taxon>
        <taxon>Propionibacteriales</taxon>
        <taxon>Propionibacteriaceae</taxon>
        <taxon>Acidipropionibacterium</taxon>
    </lineage>
</organism>
<dbReference type="InterPro" id="IPR001509">
    <property type="entry name" value="Epimerase_deHydtase"/>
</dbReference>
<dbReference type="SUPFAM" id="SSF51735">
    <property type="entry name" value="NAD(P)-binding Rossmann-fold domains"/>
    <property type="match status" value="1"/>
</dbReference>
<dbReference type="OrthoDB" id="9785826at2"/>
<reference evidence="2 3" key="1">
    <citation type="submission" date="2017-12" db="EMBL/GenBank/DDBJ databases">
        <title>The whole genome sequence of the Acidipropionibacterium virtanenii sp. nov. type strain JS278.</title>
        <authorList>
            <person name="Laine P."/>
            <person name="Deptula P."/>
            <person name="Varmanen P."/>
            <person name="Auvinen P."/>
        </authorList>
    </citation>
    <scope>NUCLEOTIDE SEQUENCE [LARGE SCALE GENOMIC DNA]</scope>
    <source>
        <strain evidence="2 3">JS278</strain>
    </source>
</reference>
<proteinExistence type="predicted"/>
<dbReference type="AlphaFoldDB" id="A0A344UXV5"/>
<accession>A0A344UXV5</accession>
<gene>
    <name evidence="2" type="ORF">JS278_02969</name>
</gene>
<dbReference type="InterPro" id="IPR051783">
    <property type="entry name" value="NAD(P)-dependent_oxidoreduct"/>
</dbReference>
<sequence length="311" mass="32797">MKYLITGAGQIGSVITQQLIDAGHDVAIIRRSQKPIPGAPSARVIAGDAGDSALLERELDGVDAVLHCIHAAYDAQDWRATLPGRELAVMDAAAVRDVPVVFPESVYAWGHSAENLVEDAAGEHAPVPCSPLGEVRAELLAARAAHPARTLSLVASDLFGPTADSGSSVATLSVIGPIARGKRGFLLGDQSLPHSLTYLPDMARAMIHAADHAEALAPDGNAVLHAPSLPAESMRDLAGRVAALTGNRPRLTGVPSWPLAAASHLHPMARELHNQSYLWRRPAILRDGRLAGVRQLAPSPWDDALRASISR</sequence>
<dbReference type="GO" id="GO:0005737">
    <property type="term" value="C:cytoplasm"/>
    <property type="evidence" value="ECO:0007669"/>
    <property type="project" value="TreeGrafter"/>
</dbReference>
<evidence type="ECO:0000313" key="3">
    <source>
        <dbReference type="Proteomes" id="UP000251995"/>
    </source>
</evidence>